<dbReference type="RefSeq" id="WP_281877830.1">
    <property type="nucleotide sequence ID" value="NZ_AP026976.1"/>
</dbReference>
<gene>
    <name evidence="1" type="ORF">IFM12276_08850</name>
</gene>
<proteinExistence type="predicted"/>
<name>A0ABM8CT46_9NOCA</name>
<evidence type="ECO:0008006" key="3">
    <source>
        <dbReference type="Google" id="ProtNLM"/>
    </source>
</evidence>
<evidence type="ECO:0000313" key="2">
    <source>
        <dbReference type="Proteomes" id="UP001317870"/>
    </source>
</evidence>
<evidence type="ECO:0000313" key="1">
    <source>
        <dbReference type="EMBL" id="BDT97856.1"/>
    </source>
</evidence>
<dbReference type="Proteomes" id="UP001317870">
    <property type="component" value="Chromosome"/>
</dbReference>
<sequence length="144" mass="15244">MPSQENEFGGEPRAEVTAPGIDIAALNRAVDDGSLWIDSLLVADGAHERCARQYELLADRVDEQIRVLSAATALPGFGGFASGDALRAGFERKADGAITRLRQYSSAARELAQTFRAAAATYQQADQALALAVERIDVTGAAHA</sequence>
<dbReference type="EMBL" id="AP026978">
    <property type="protein sequence ID" value="BDT97856.1"/>
    <property type="molecule type" value="Genomic_DNA"/>
</dbReference>
<keyword evidence="2" id="KW-1185">Reference proteome</keyword>
<accession>A0ABM8CT46</accession>
<protein>
    <recommendedName>
        <fullName evidence="3">ESX-1 secretion-associated protein</fullName>
    </recommendedName>
</protein>
<organism evidence="1 2">
    <name type="scientific">Nocardia sputorum</name>
    <dbReference type="NCBI Taxonomy" id="2984338"/>
    <lineage>
        <taxon>Bacteria</taxon>
        <taxon>Bacillati</taxon>
        <taxon>Actinomycetota</taxon>
        <taxon>Actinomycetes</taxon>
        <taxon>Mycobacteriales</taxon>
        <taxon>Nocardiaceae</taxon>
        <taxon>Nocardia</taxon>
    </lineage>
</organism>
<reference evidence="1 2" key="1">
    <citation type="submission" date="2022-11" db="EMBL/GenBank/DDBJ databases">
        <title>Genome Sequencing of Nocardia sp. ON39_IFM12276 and assembly.</title>
        <authorList>
            <person name="Shimojima M."/>
            <person name="Toyokawa M."/>
            <person name="Uesaka K."/>
        </authorList>
    </citation>
    <scope>NUCLEOTIDE SEQUENCE [LARGE SCALE GENOMIC DNA]</scope>
    <source>
        <strain evidence="1 2">IFM 12276</strain>
    </source>
</reference>